<dbReference type="PANTHER" id="PTHR41286:SF1">
    <property type="entry name" value="HNH NUCLEASE YAJD-RELATED"/>
    <property type="match status" value="1"/>
</dbReference>
<dbReference type="GO" id="GO:0004519">
    <property type="term" value="F:endonuclease activity"/>
    <property type="evidence" value="ECO:0007669"/>
    <property type="project" value="UniProtKB-KW"/>
</dbReference>
<reference evidence="7 8" key="1">
    <citation type="submission" date="2020-04" db="EMBL/GenBank/DDBJ databases">
        <title>The first description of lens atrophy caused by putative novel Shewanella sp. that is a new emerging pathogen for cultured rainbow trout?</title>
        <authorList>
            <person name="Saticioglu I.B."/>
            <person name="Duman M."/>
            <person name="Altun S."/>
        </authorList>
    </citation>
    <scope>NUCLEOTIDE SEQUENCE [LARGE SCALE GENOMIC DNA]</scope>
    <source>
        <strain evidence="7 8">S-1</strain>
    </source>
</reference>
<dbReference type="Gene3D" id="1.10.30.50">
    <property type="match status" value="1"/>
</dbReference>
<dbReference type="EMBL" id="JABAEB010000003">
    <property type="protein sequence ID" value="NLQ22352.1"/>
    <property type="molecule type" value="Genomic_DNA"/>
</dbReference>
<proteinExistence type="inferred from homology"/>
<evidence type="ECO:0000256" key="2">
    <source>
        <dbReference type="ARBA" id="ARBA00022801"/>
    </source>
</evidence>
<keyword evidence="1" id="KW-0540">Nuclease</keyword>
<dbReference type="InterPro" id="IPR003615">
    <property type="entry name" value="HNH_nuc"/>
</dbReference>
<dbReference type="SMART" id="SM00507">
    <property type="entry name" value="HNHc"/>
    <property type="match status" value="1"/>
</dbReference>
<dbReference type="Proteomes" id="UP000527352">
    <property type="component" value="Unassembled WGS sequence"/>
</dbReference>
<name>A0ABX1KMK9_9GAMM</name>
<keyword evidence="2" id="KW-0378">Hydrolase</keyword>
<feature type="region of interest" description="Disordered" evidence="5">
    <location>
        <begin position="1"/>
        <end position="20"/>
    </location>
</feature>
<keyword evidence="8" id="KW-1185">Reference proteome</keyword>
<gene>
    <name evidence="7" type="ORF">HGO26_05600</name>
</gene>
<organism evidence="7 8">
    <name type="scientific">Shewanella oncorhynchi</name>
    <dbReference type="NCBI Taxonomy" id="2726434"/>
    <lineage>
        <taxon>Bacteria</taxon>
        <taxon>Pseudomonadati</taxon>
        <taxon>Pseudomonadota</taxon>
        <taxon>Gammaproteobacteria</taxon>
        <taxon>Alteromonadales</taxon>
        <taxon>Shewanellaceae</taxon>
        <taxon>Shewanella</taxon>
    </lineage>
</organism>
<keyword evidence="7" id="KW-0255">Endonuclease</keyword>
<dbReference type="PANTHER" id="PTHR41286">
    <property type="entry name" value="HNH NUCLEASE YAJD-RELATED"/>
    <property type="match status" value="1"/>
</dbReference>
<evidence type="ECO:0000256" key="4">
    <source>
        <dbReference type="ARBA" id="ARBA00040194"/>
    </source>
</evidence>
<comment type="similarity">
    <text evidence="3">Belongs to the HNH nuclease family.</text>
</comment>
<feature type="domain" description="HNH nuclease" evidence="6">
    <location>
        <begin position="25"/>
        <end position="80"/>
    </location>
</feature>
<dbReference type="CDD" id="cd00085">
    <property type="entry name" value="HNHc"/>
    <property type="match status" value="1"/>
</dbReference>
<dbReference type="Pfam" id="PF01844">
    <property type="entry name" value="HNH"/>
    <property type="match status" value="1"/>
</dbReference>
<dbReference type="RefSeq" id="WP_168823834.1">
    <property type="nucleotide sequence ID" value="NZ_JABAEB010000003.1"/>
</dbReference>
<evidence type="ECO:0000259" key="6">
    <source>
        <dbReference type="SMART" id="SM00507"/>
    </source>
</evidence>
<evidence type="ECO:0000256" key="3">
    <source>
        <dbReference type="ARBA" id="ARBA00038412"/>
    </source>
</evidence>
<feature type="compositionally biased region" description="Basic and acidic residues" evidence="5">
    <location>
        <begin position="1"/>
        <end position="16"/>
    </location>
</feature>
<accession>A0ABX1KMK9</accession>
<comment type="caution">
    <text evidence="7">The sequence shown here is derived from an EMBL/GenBank/DDBJ whole genome shotgun (WGS) entry which is preliminary data.</text>
</comment>
<evidence type="ECO:0000256" key="5">
    <source>
        <dbReference type="SAM" id="MobiDB-lite"/>
    </source>
</evidence>
<sequence length="111" mass="12949">MSQKPSWRDDKRKTAERGYGGRWQKARETFLSRHPLCCFCEQKGKITAATVVDHKIPHQGDQKLFWDTNNWQPLCKLCHDSTKKIMENRGVKPGADESGKPTDPNHHWNKY</sequence>
<evidence type="ECO:0000256" key="1">
    <source>
        <dbReference type="ARBA" id="ARBA00022722"/>
    </source>
</evidence>
<protein>
    <recommendedName>
        <fullName evidence="4">Putative HNH nuclease YajD</fullName>
    </recommendedName>
</protein>
<dbReference type="InterPro" id="IPR002711">
    <property type="entry name" value="HNH"/>
</dbReference>
<evidence type="ECO:0000313" key="7">
    <source>
        <dbReference type="EMBL" id="NLQ22352.1"/>
    </source>
</evidence>
<evidence type="ECO:0000313" key="8">
    <source>
        <dbReference type="Proteomes" id="UP000527352"/>
    </source>
</evidence>
<feature type="region of interest" description="Disordered" evidence="5">
    <location>
        <begin position="88"/>
        <end position="111"/>
    </location>
</feature>